<keyword evidence="2" id="KW-1185">Reference proteome</keyword>
<proteinExistence type="predicted"/>
<organism evidence="1 2">
    <name type="scientific">Exiguobacterium mexicanum</name>
    <dbReference type="NCBI Taxonomy" id="340146"/>
    <lineage>
        <taxon>Bacteria</taxon>
        <taxon>Bacillati</taxon>
        <taxon>Bacillota</taxon>
        <taxon>Bacilli</taxon>
        <taxon>Bacillales</taxon>
        <taxon>Bacillales Family XII. Incertae Sedis</taxon>
        <taxon>Exiguobacterium</taxon>
    </lineage>
</organism>
<dbReference type="Proteomes" id="UP001230807">
    <property type="component" value="Unassembled WGS sequence"/>
</dbReference>
<comment type="caution">
    <text evidence="1">The sequence shown here is derived from an EMBL/GenBank/DDBJ whole genome shotgun (WGS) entry which is preliminary data.</text>
</comment>
<dbReference type="EMBL" id="JASWER010000001">
    <property type="protein sequence ID" value="MDL5375714.1"/>
    <property type="molecule type" value="Genomic_DNA"/>
</dbReference>
<evidence type="ECO:0000313" key="1">
    <source>
        <dbReference type="EMBL" id="MDL5375714.1"/>
    </source>
</evidence>
<protein>
    <submittedName>
        <fullName evidence="1">Uncharacterized protein</fullName>
    </submittedName>
</protein>
<reference evidence="1 2" key="1">
    <citation type="submission" date="2023-06" db="EMBL/GenBank/DDBJ databases">
        <title>Influencing factors and mechanism of Cr(VI) reduction by facultative anaerobic Exiguobacterium sp. PY14.</title>
        <authorList>
            <person name="Zou L."/>
        </authorList>
    </citation>
    <scope>NUCLEOTIDE SEQUENCE [LARGE SCALE GENOMIC DNA]</scope>
    <source>
        <strain evidence="1 2">PY14</strain>
    </source>
</reference>
<sequence>MILVSQVETWLFMDQTRADAADAPTILVEKDASGAKSFTAMRTLFQLKKWTGQRRFVPLLSCDETAYRAYEVFHVDAVPPFAILDSGRVLLKDNEVDAAYAVALDDAAPKTYGERLAFVADYVERALGETVVLAIDEPVASHPQVPEDVFVPENVMQTSERLFAWANRQQTERDEVK</sequence>
<evidence type="ECO:0000313" key="2">
    <source>
        <dbReference type="Proteomes" id="UP001230807"/>
    </source>
</evidence>
<dbReference type="RefSeq" id="WP_058763285.1">
    <property type="nucleotide sequence ID" value="NZ_CP183077.1"/>
</dbReference>
<name>A0ABT7MJY7_9BACL</name>
<accession>A0ABT7MJY7</accession>
<gene>
    <name evidence="1" type="ORF">QR695_01700</name>
</gene>